<feature type="compositionally biased region" description="Low complexity" evidence="1">
    <location>
        <begin position="359"/>
        <end position="369"/>
    </location>
</feature>
<feature type="compositionally biased region" description="Polar residues" evidence="1">
    <location>
        <begin position="579"/>
        <end position="590"/>
    </location>
</feature>
<feature type="compositionally biased region" description="Polar residues" evidence="1">
    <location>
        <begin position="603"/>
        <end position="626"/>
    </location>
</feature>
<evidence type="ECO:0000313" key="4">
    <source>
        <dbReference type="Proteomes" id="UP001307889"/>
    </source>
</evidence>
<feature type="compositionally biased region" description="Polar residues" evidence="1">
    <location>
        <begin position="956"/>
        <end position="983"/>
    </location>
</feature>
<feature type="compositionally biased region" description="Polar residues" evidence="1">
    <location>
        <begin position="889"/>
        <end position="925"/>
    </location>
</feature>
<feature type="compositionally biased region" description="Low complexity" evidence="1">
    <location>
        <begin position="106"/>
        <end position="116"/>
    </location>
</feature>
<feature type="compositionally biased region" description="Polar residues" evidence="1">
    <location>
        <begin position="814"/>
        <end position="825"/>
    </location>
</feature>
<feature type="compositionally biased region" description="Low complexity" evidence="1">
    <location>
        <begin position="826"/>
        <end position="837"/>
    </location>
</feature>
<feature type="compositionally biased region" description="Low complexity" evidence="1">
    <location>
        <begin position="984"/>
        <end position="1001"/>
    </location>
</feature>
<feature type="compositionally biased region" description="Basic and acidic residues" evidence="1">
    <location>
        <begin position="149"/>
        <end position="162"/>
    </location>
</feature>
<feature type="compositionally biased region" description="Polar residues" evidence="1">
    <location>
        <begin position="253"/>
        <end position="283"/>
    </location>
</feature>
<feature type="compositionally biased region" description="Polar residues" evidence="1">
    <location>
        <begin position="545"/>
        <end position="571"/>
    </location>
</feature>
<feature type="compositionally biased region" description="Polar residues" evidence="1">
    <location>
        <begin position="838"/>
        <end position="861"/>
    </location>
</feature>
<feature type="compositionally biased region" description="Polar residues" evidence="1">
    <location>
        <begin position="466"/>
        <end position="523"/>
    </location>
</feature>
<dbReference type="Proteomes" id="UP001307889">
    <property type="component" value="Chromosome 4"/>
</dbReference>
<organism evidence="3 4">
    <name type="scientific">Nesidiocoris tenuis</name>
    <dbReference type="NCBI Taxonomy" id="355587"/>
    <lineage>
        <taxon>Eukaryota</taxon>
        <taxon>Metazoa</taxon>
        <taxon>Ecdysozoa</taxon>
        <taxon>Arthropoda</taxon>
        <taxon>Hexapoda</taxon>
        <taxon>Insecta</taxon>
        <taxon>Pterygota</taxon>
        <taxon>Neoptera</taxon>
        <taxon>Paraneoptera</taxon>
        <taxon>Hemiptera</taxon>
        <taxon>Heteroptera</taxon>
        <taxon>Panheteroptera</taxon>
        <taxon>Cimicomorpha</taxon>
        <taxon>Miridae</taxon>
        <taxon>Dicyphina</taxon>
        <taxon>Nesidiocoris</taxon>
    </lineage>
</organism>
<feature type="compositionally biased region" description="Polar residues" evidence="1">
    <location>
        <begin position="410"/>
        <end position="444"/>
    </location>
</feature>
<dbReference type="EMBL" id="AP028912">
    <property type="protein sequence ID" value="BES93127.1"/>
    <property type="molecule type" value="Genomic_DNA"/>
</dbReference>
<sequence length="1175" mass="124053">MWTQQYTILLGIISALALAQAENPFLASGLKILPSENSKARVCFKTADVIDVQTISDDGGSFSQGSSRNGGSTISISSGAGQNGGYRRAGVNSLLVSADTYGNDPNSYESNSYSSNRGTLSGRDNGGNDPRDGNFGQTQYDGQQSRRNPSREPGFETDERGFRSQTSQQTGTGQRRPGEDDGRSQDNFGPGSDPNGNRYRGQEDDGGSRTTSFNDNKQQLPENTSGNTQNKYSKETAGYNSKDSSEEGVVNRGSENGKPSSEDGSLSTSQSSIQMEKTGQQTPGDYGNDPPSGMSKKDQTYDNKGNVYPSQQNSEPNSQINGNLQGMGRPGRNGLGSVQDNTNSRNTIQTGSPNRPGFTTSSESSTNSNWGSPNGMGVPSQFASQQGMGGSPTSSLSQNYPANNRPFGRPSTSSNYNTQMSSGSPNRPGFTSSSESSTNPNWGSPNGMGVPSQFASQQGMGGSPTPGFSQNDPTNNWPYGRPSTSSNYNAQMNTGDSYNGQSTNRQDNPNSFDMSQQFSTNGFQAGGGTSFQQTFHEVPSGPNPLANSIPTSANQGLTSQTTINSGMNDPQTGRLPFTGMSQTSGYQSFSNNQQNGMPQNPQYSSPYSFPGMAQTSPASTNGYQSFSNNLQNGQSPNPQSSSPYSFPGMAQTSPASTNGYQSFSNNLQNGQSPNPQSSSPSSIPQIGGTTGFQQSLRQDPTGASPNGNPIPTNAYQGLTSQTTINSGMNNPQNAGFPFTGTSQTSKYQSYSNNQQNGFQAGGGTSFQQTFREVPSGPNPEANSMPTSANQGLTSQTTINSGMNDPQTGRLPFTGMSQTSGYQSFSNNQQNGMPQNPQYSSPYSFPGMTQTTPASTNGYQSFSSNLQNGQSPNPQSSSPNSIPQIGGTTGFQQSLRQDPTGASPTSVNQGLTSQTTINSGMNNPQNGRFPFTGMSQTSGYQSFSNNQQNGMPQNPQYSSPYSFPGMTQTSPASTNGYQSFSNNLQNGQSPNPQYSSPNSFPQIGGTTGFQQSLRQDPTGASPNGNPIPTNAYQGLTSQTTVNSGMNNPQNGRSPFTGMSQTSGYQSFSSNQQNRPSPNPLLSQLTPAGTNSWVGNQNQYSPQGFVLNAGANGLYGNQSPSNYGTSGAMGQQTSTGIGFVGHIEQSKDAENKFVVDSIFPNSGNNRIIDLSNICGHK</sequence>
<feature type="compositionally biased region" description="Polar residues" evidence="1">
    <location>
        <begin position="308"/>
        <end position="324"/>
    </location>
</feature>
<feature type="compositionally biased region" description="Polar residues" evidence="1">
    <location>
        <begin position="381"/>
        <end position="402"/>
    </location>
</feature>
<accession>A0ABN7ARX9</accession>
<feature type="compositionally biased region" description="Polar residues" evidence="1">
    <location>
        <begin position="780"/>
        <end position="806"/>
    </location>
</feature>
<feature type="compositionally biased region" description="Polar residues" evidence="1">
    <location>
        <begin position="1007"/>
        <end position="1088"/>
    </location>
</feature>
<feature type="compositionally biased region" description="Polar residues" evidence="1">
    <location>
        <begin position="336"/>
        <end position="353"/>
    </location>
</feature>
<name>A0ABN7ARX9_9HEMI</name>
<keyword evidence="4" id="KW-1185">Reference proteome</keyword>
<feature type="compositionally biased region" description="Polar residues" evidence="1">
    <location>
        <begin position="932"/>
        <end position="943"/>
    </location>
</feature>
<feature type="signal peptide" evidence="2">
    <location>
        <begin position="1"/>
        <end position="21"/>
    </location>
</feature>
<feature type="compositionally biased region" description="Low complexity" evidence="1">
    <location>
        <begin position="944"/>
        <end position="955"/>
    </location>
</feature>
<evidence type="ECO:0000256" key="2">
    <source>
        <dbReference type="SAM" id="SignalP"/>
    </source>
</evidence>
<protein>
    <submittedName>
        <fullName evidence="3">Uncharacterized protein</fullName>
    </submittedName>
</protein>
<feature type="compositionally biased region" description="Polar residues" evidence="1">
    <location>
        <begin position="691"/>
        <end position="751"/>
    </location>
</feature>
<feature type="compositionally biased region" description="Polar residues" evidence="1">
    <location>
        <begin position="137"/>
        <end position="147"/>
    </location>
</feature>
<feature type="region of interest" description="Disordered" evidence="1">
    <location>
        <begin position="102"/>
        <end position="1088"/>
    </location>
</feature>
<feature type="compositionally biased region" description="Low complexity" evidence="1">
    <location>
        <begin position="862"/>
        <end position="885"/>
    </location>
</feature>
<feature type="compositionally biased region" description="Low complexity" evidence="1">
    <location>
        <begin position="627"/>
        <end position="647"/>
    </location>
</feature>
<reference evidence="3 4" key="1">
    <citation type="submission" date="2023-09" db="EMBL/GenBank/DDBJ databases">
        <title>Nesidiocoris tenuis whole genome shotgun sequence.</title>
        <authorList>
            <person name="Shibata T."/>
            <person name="Shimoda M."/>
            <person name="Kobayashi T."/>
            <person name="Uehara T."/>
        </authorList>
    </citation>
    <scope>NUCLEOTIDE SEQUENCE [LARGE SCALE GENOMIC DNA]</scope>
    <source>
        <strain evidence="3 4">Japan</strain>
    </source>
</reference>
<feature type="compositionally biased region" description="Polar residues" evidence="1">
    <location>
        <begin position="208"/>
        <end position="231"/>
    </location>
</feature>
<feature type="chain" id="PRO_5047121992" evidence="2">
    <location>
        <begin position="22"/>
        <end position="1175"/>
    </location>
</feature>
<feature type="compositionally biased region" description="Polar residues" evidence="1">
    <location>
        <begin position="650"/>
        <end position="663"/>
    </location>
</feature>
<evidence type="ECO:0000256" key="1">
    <source>
        <dbReference type="SAM" id="MobiDB-lite"/>
    </source>
</evidence>
<feature type="region of interest" description="Disordered" evidence="1">
    <location>
        <begin position="55"/>
        <end position="83"/>
    </location>
</feature>
<keyword evidence="2" id="KW-0732">Signal</keyword>
<feature type="compositionally biased region" description="Low complexity" evidence="1">
    <location>
        <begin position="56"/>
        <end position="80"/>
    </location>
</feature>
<proteinExistence type="predicted"/>
<gene>
    <name evidence="3" type="ORF">NTJ_05936</name>
</gene>
<feature type="compositionally biased region" description="Low complexity" evidence="1">
    <location>
        <begin position="664"/>
        <end position="687"/>
    </location>
</feature>
<evidence type="ECO:0000313" key="3">
    <source>
        <dbReference type="EMBL" id="BES93127.1"/>
    </source>
</evidence>
<feature type="compositionally biased region" description="Low complexity" evidence="1">
    <location>
        <begin position="591"/>
        <end position="602"/>
    </location>
</feature>
<feature type="compositionally biased region" description="Low complexity" evidence="1">
    <location>
        <begin position="163"/>
        <end position="175"/>
    </location>
</feature>